<sequence>MLVILLLKNINRKKYIRWTSICNNIINNTVYFDNKGIEQDKKRIKNLLVLKTFRKLITNKILLATKSFSGNASESLKDLYLQLKLDKYVLKNIDAKNWHIKAKAIQEIGVMKLEGMQDKVYKNTNHKNDLVRAESQITIIRLTGFEGLKFLDTLTQPISEWYQIILLRELSHFTYDSFNGIDIWLKSKNNSVVIFALKLIDEYHLFELYNEVLLCIEHQSEKIRQQAIKTIAKIFNSTTPSLFINIFDKEVYANKLVIAIALQEIGTDNEIPFLIEKLQTENIQLKTILTRTIAKINPNQFEDICNNSISNHYPMDLIVKQIKEEITI</sequence>
<dbReference type="STRING" id="1790137.AXE80_05590"/>
<accession>A0A1B1Y4T5</accession>
<evidence type="ECO:0000313" key="1">
    <source>
        <dbReference type="EMBL" id="ANW95785.1"/>
    </source>
</evidence>
<organism evidence="1 2">
    <name type="scientific">Wenyingzhuangia fucanilytica</name>
    <dbReference type="NCBI Taxonomy" id="1790137"/>
    <lineage>
        <taxon>Bacteria</taxon>
        <taxon>Pseudomonadati</taxon>
        <taxon>Bacteroidota</taxon>
        <taxon>Flavobacteriia</taxon>
        <taxon>Flavobacteriales</taxon>
        <taxon>Flavobacteriaceae</taxon>
        <taxon>Wenyingzhuangia</taxon>
    </lineage>
</organism>
<dbReference type="InterPro" id="IPR016024">
    <property type="entry name" value="ARM-type_fold"/>
</dbReference>
<dbReference type="KEGG" id="wfu:AXE80_05590"/>
<dbReference type="SUPFAM" id="SSF48371">
    <property type="entry name" value="ARM repeat"/>
    <property type="match status" value="1"/>
</dbReference>
<evidence type="ECO:0008006" key="3">
    <source>
        <dbReference type="Google" id="ProtNLM"/>
    </source>
</evidence>
<evidence type="ECO:0000313" key="2">
    <source>
        <dbReference type="Proteomes" id="UP000092967"/>
    </source>
</evidence>
<reference evidence="1 2" key="1">
    <citation type="submission" date="2016-02" db="EMBL/GenBank/DDBJ databases">
        <authorList>
            <person name="Wen L."/>
            <person name="He K."/>
            <person name="Yang H."/>
        </authorList>
    </citation>
    <scope>NUCLEOTIDE SEQUENCE [LARGE SCALE GENOMIC DNA]</scope>
    <source>
        <strain evidence="1 2">CZ1127</strain>
    </source>
</reference>
<dbReference type="Proteomes" id="UP000092967">
    <property type="component" value="Chromosome"/>
</dbReference>
<dbReference type="EMBL" id="CP014224">
    <property type="protein sequence ID" value="ANW95785.1"/>
    <property type="molecule type" value="Genomic_DNA"/>
</dbReference>
<gene>
    <name evidence="1" type="ORF">AXE80_05590</name>
</gene>
<proteinExistence type="predicted"/>
<protein>
    <recommendedName>
        <fullName evidence="3">HEAT repeat domain-containing protein</fullName>
    </recommendedName>
</protein>
<keyword evidence="2" id="KW-1185">Reference proteome</keyword>
<name>A0A1B1Y4T5_9FLAO</name>
<dbReference type="AlphaFoldDB" id="A0A1B1Y4T5"/>